<evidence type="ECO:0000313" key="3">
    <source>
        <dbReference type="Proteomes" id="UP000644699"/>
    </source>
</evidence>
<organism evidence="2 3">
    <name type="scientific">Aureimonas endophytica</name>
    <dbReference type="NCBI Taxonomy" id="2027858"/>
    <lineage>
        <taxon>Bacteria</taxon>
        <taxon>Pseudomonadati</taxon>
        <taxon>Pseudomonadota</taxon>
        <taxon>Alphaproteobacteria</taxon>
        <taxon>Hyphomicrobiales</taxon>
        <taxon>Aurantimonadaceae</taxon>
        <taxon>Aureimonas</taxon>
    </lineage>
</organism>
<keyword evidence="1" id="KW-0472">Membrane</keyword>
<evidence type="ECO:0000256" key="1">
    <source>
        <dbReference type="SAM" id="Phobius"/>
    </source>
</evidence>
<keyword evidence="1" id="KW-1133">Transmembrane helix</keyword>
<proteinExistence type="predicted"/>
<dbReference type="AlphaFoldDB" id="A0A917E129"/>
<feature type="transmembrane region" description="Helical" evidence="1">
    <location>
        <begin position="42"/>
        <end position="62"/>
    </location>
</feature>
<sequence length="214" mass="21860">MTPEIAMASEVRSRPPVVALALVALAASGLDALLLAALGSGILGAGAFLALHLALGAALVALPARVTGDRGTALILGLGLLVLGPFGCLASLVICLADRAAPDDAEARGNWYRQLSGRIEADPAEILYRDIVEGRAYRPGSPPANFAAVMAGRSVDDRQTVLGLLVKQGRPAPEAVMQTALRSRDVAVRASAAAAVARLRELDAAKAGEAEGAR</sequence>
<comment type="caution">
    <text evidence="2">The sequence shown here is derived from an EMBL/GenBank/DDBJ whole genome shotgun (WGS) entry which is preliminary data.</text>
</comment>
<accession>A0A917E129</accession>
<keyword evidence="3" id="KW-1185">Reference proteome</keyword>
<name>A0A917E129_9HYPH</name>
<protein>
    <submittedName>
        <fullName evidence="2">Uncharacterized protein</fullName>
    </submittedName>
</protein>
<gene>
    <name evidence="2" type="ORF">GCM10011390_06400</name>
</gene>
<keyword evidence="1" id="KW-0812">Transmembrane</keyword>
<dbReference type="EMBL" id="BMIQ01000001">
    <property type="protein sequence ID" value="GGD90347.1"/>
    <property type="molecule type" value="Genomic_DNA"/>
</dbReference>
<reference evidence="2" key="2">
    <citation type="submission" date="2020-09" db="EMBL/GenBank/DDBJ databases">
        <authorList>
            <person name="Sun Q."/>
            <person name="Zhou Y."/>
        </authorList>
    </citation>
    <scope>NUCLEOTIDE SEQUENCE</scope>
    <source>
        <strain evidence="2">CGMCC 1.15367</strain>
    </source>
</reference>
<dbReference type="Proteomes" id="UP000644699">
    <property type="component" value="Unassembled WGS sequence"/>
</dbReference>
<reference evidence="2" key="1">
    <citation type="journal article" date="2014" name="Int. J. Syst. Evol. Microbiol.">
        <title>Complete genome sequence of Corynebacterium casei LMG S-19264T (=DSM 44701T), isolated from a smear-ripened cheese.</title>
        <authorList>
            <consortium name="US DOE Joint Genome Institute (JGI-PGF)"/>
            <person name="Walter F."/>
            <person name="Albersmeier A."/>
            <person name="Kalinowski J."/>
            <person name="Ruckert C."/>
        </authorList>
    </citation>
    <scope>NUCLEOTIDE SEQUENCE</scope>
    <source>
        <strain evidence="2">CGMCC 1.15367</strain>
    </source>
</reference>
<feature type="transmembrane region" description="Helical" evidence="1">
    <location>
        <begin position="74"/>
        <end position="94"/>
    </location>
</feature>
<evidence type="ECO:0000313" key="2">
    <source>
        <dbReference type="EMBL" id="GGD90347.1"/>
    </source>
</evidence>